<dbReference type="EC" id="3.1.1.61" evidence="4"/>
<dbReference type="InterPro" id="IPR001789">
    <property type="entry name" value="Sig_transdc_resp-reg_receiver"/>
</dbReference>
<evidence type="ECO:0000256" key="3">
    <source>
        <dbReference type="ARBA" id="ARBA00024867"/>
    </source>
</evidence>
<keyword evidence="7" id="KW-0597">Phosphoprotein</keyword>
<dbReference type="InterPro" id="IPR011006">
    <property type="entry name" value="CheY-like_superfamily"/>
</dbReference>
<feature type="active site" evidence="6">
    <location>
        <position position="298"/>
    </location>
</feature>
<dbReference type="AlphaFoldDB" id="A0A7G9FJ40"/>
<evidence type="ECO:0000313" key="11">
    <source>
        <dbReference type="Proteomes" id="UP000515819"/>
    </source>
</evidence>
<organism evidence="10 11">
    <name type="scientific">Wujia chipingensis</name>
    <dbReference type="NCBI Taxonomy" id="2763670"/>
    <lineage>
        <taxon>Bacteria</taxon>
        <taxon>Bacillati</taxon>
        <taxon>Bacillota</taxon>
        <taxon>Clostridia</taxon>
        <taxon>Lachnospirales</taxon>
        <taxon>Lachnospiraceae</taxon>
        <taxon>Wujia</taxon>
    </lineage>
</organism>
<dbReference type="Proteomes" id="UP000515819">
    <property type="component" value="Chromosome"/>
</dbReference>
<dbReference type="Pfam" id="PF01339">
    <property type="entry name" value="CheB_methylest"/>
    <property type="match status" value="1"/>
</dbReference>
<dbReference type="InterPro" id="IPR008248">
    <property type="entry name" value="CheB-like"/>
</dbReference>
<dbReference type="GO" id="GO:0000156">
    <property type="term" value="F:phosphorelay response regulator activity"/>
    <property type="evidence" value="ECO:0007669"/>
    <property type="project" value="InterPro"/>
</dbReference>
<evidence type="ECO:0000313" key="10">
    <source>
        <dbReference type="EMBL" id="QNL98571.1"/>
    </source>
</evidence>
<dbReference type="GO" id="GO:0008168">
    <property type="term" value="F:methyltransferase activity"/>
    <property type="evidence" value="ECO:0007669"/>
    <property type="project" value="UniProtKB-KW"/>
</dbReference>
<dbReference type="PROSITE" id="PS50110">
    <property type="entry name" value="RESPONSE_REGULATORY"/>
    <property type="match status" value="1"/>
</dbReference>
<keyword evidence="11" id="KW-1185">Reference proteome</keyword>
<name>A0A7G9FJ40_9FIRM</name>
<evidence type="ECO:0000259" key="8">
    <source>
        <dbReference type="PROSITE" id="PS50110"/>
    </source>
</evidence>
<dbReference type="EMBL" id="CP060632">
    <property type="protein sequence ID" value="QNL98571.1"/>
    <property type="molecule type" value="Genomic_DNA"/>
</dbReference>
<sequence>MENDPKKILLIDDSALMRRVMSDIINHIDGFTVAYLAADGEEGYAYLSKQNDIDVVMTDIDMPKMDGLTLIKKSKEAGVVAPFIVFSAREDSYAVFTALDLGAIEFIRKPEHIFQKDVQRYAEKIKKALCMAVEVKERTLHKAEAACTMEPEKPVIIKKKHRQKNGKKLVALVCSTGGPRALQSVIPKLPKNLAAPVVLVQHMPEGFTKTLAMRLNEQSAVSVKEAAEGDVLKNGHVYIAKGGTHLALHETAKGCEVFFDETPPIGGLKPCGNVMLSSLSHVSYDEIICVILTGMGADGTKGTQELAKHKPVYVIAQDEASSTVYGMPKAIRDAGLCDCVCDLQQIAEEITKKVGVQEWI</sequence>
<dbReference type="KEGG" id="wcp:H9Q76_07320"/>
<keyword evidence="2 6" id="KW-0378">Hydrolase</keyword>
<evidence type="ECO:0000256" key="6">
    <source>
        <dbReference type="PROSITE-ProRule" id="PRU00050"/>
    </source>
</evidence>
<dbReference type="PIRSF" id="PIRSF000876">
    <property type="entry name" value="RR_chemtxs_CheB"/>
    <property type="match status" value="1"/>
</dbReference>
<evidence type="ECO:0000256" key="2">
    <source>
        <dbReference type="ARBA" id="ARBA00022801"/>
    </source>
</evidence>
<feature type="active site" evidence="6">
    <location>
        <position position="175"/>
    </location>
</feature>
<keyword evidence="6" id="KW-0145">Chemotaxis</keyword>
<dbReference type="GO" id="GO:0032259">
    <property type="term" value="P:methylation"/>
    <property type="evidence" value="ECO:0007669"/>
    <property type="project" value="UniProtKB-KW"/>
</dbReference>
<comment type="catalytic activity">
    <reaction evidence="5">
        <text>[protein]-L-glutamate 5-O-methyl ester + H2O = L-glutamyl-[protein] + methanol + H(+)</text>
        <dbReference type="Rhea" id="RHEA:23236"/>
        <dbReference type="Rhea" id="RHEA-COMP:10208"/>
        <dbReference type="Rhea" id="RHEA-COMP:10311"/>
        <dbReference type="ChEBI" id="CHEBI:15377"/>
        <dbReference type="ChEBI" id="CHEBI:15378"/>
        <dbReference type="ChEBI" id="CHEBI:17790"/>
        <dbReference type="ChEBI" id="CHEBI:29973"/>
        <dbReference type="ChEBI" id="CHEBI:82795"/>
        <dbReference type="EC" id="3.1.1.61"/>
    </reaction>
</comment>
<dbReference type="InterPro" id="IPR000673">
    <property type="entry name" value="Sig_transdc_resp-reg_Me-estase"/>
</dbReference>
<dbReference type="GO" id="GO:0005737">
    <property type="term" value="C:cytoplasm"/>
    <property type="evidence" value="ECO:0007669"/>
    <property type="project" value="InterPro"/>
</dbReference>
<proteinExistence type="predicted"/>
<accession>A0A7G9FJ40</accession>
<feature type="active site" evidence="6">
    <location>
        <position position="202"/>
    </location>
</feature>
<dbReference type="InterPro" id="IPR035909">
    <property type="entry name" value="CheB_C"/>
</dbReference>
<feature type="domain" description="CheB-type methylesterase" evidence="9">
    <location>
        <begin position="163"/>
        <end position="357"/>
    </location>
</feature>
<feature type="domain" description="Response regulatory" evidence="8">
    <location>
        <begin position="7"/>
        <end position="124"/>
    </location>
</feature>
<dbReference type="SUPFAM" id="SSF52738">
    <property type="entry name" value="Methylesterase CheB, C-terminal domain"/>
    <property type="match status" value="1"/>
</dbReference>
<keyword evidence="10" id="KW-0489">Methyltransferase</keyword>
<gene>
    <name evidence="10" type="primary">cheB</name>
    <name evidence="10" type="ORF">H9Q76_07320</name>
</gene>
<dbReference type="Gene3D" id="3.40.50.180">
    <property type="entry name" value="Methylesterase CheB, C-terminal domain"/>
    <property type="match status" value="1"/>
</dbReference>
<dbReference type="PANTHER" id="PTHR42872:SF3">
    <property type="entry name" value="PROTEIN-GLUTAMATE METHYLESTERASE_PROTEIN-GLUTAMINE GLUTAMINASE 1"/>
    <property type="match status" value="1"/>
</dbReference>
<keyword evidence="10" id="KW-0808">Transferase</keyword>
<evidence type="ECO:0000256" key="5">
    <source>
        <dbReference type="ARBA" id="ARBA00048267"/>
    </source>
</evidence>
<evidence type="ECO:0000256" key="4">
    <source>
        <dbReference type="ARBA" id="ARBA00039140"/>
    </source>
</evidence>
<dbReference type="GO" id="GO:0006935">
    <property type="term" value="P:chemotaxis"/>
    <property type="evidence" value="ECO:0007669"/>
    <property type="project" value="UniProtKB-UniRule"/>
</dbReference>
<dbReference type="GO" id="GO:0008984">
    <property type="term" value="F:protein-glutamate methylesterase activity"/>
    <property type="evidence" value="ECO:0007669"/>
    <property type="project" value="UniProtKB-EC"/>
</dbReference>
<dbReference type="SUPFAM" id="SSF52172">
    <property type="entry name" value="CheY-like"/>
    <property type="match status" value="1"/>
</dbReference>
<dbReference type="NCBIfam" id="NF001965">
    <property type="entry name" value="PRK00742.1"/>
    <property type="match status" value="1"/>
</dbReference>
<evidence type="ECO:0000256" key="7">
    <source>
        <dbReference type="PROSITE-ProRule" id="PRU00169"/>
    </source>
</evidence>
<dbReference type="Pfam" id="PF00072">
    <property type="entry name" value="Response_reg"/>
    <property type="match status" value="1"/>
</dbReference>
<dbReference type="CDD" id="cd16432">
    <property type="entry name" value="CheB_Rec"/>
    <property type="match status" value="1"/>
</dbReference>
<comment type="function">
    <text evidence="3">May play the central regulatory role in sporulation. It may be an element of the effector pathway responsible for the activation of sporulation genes in response to nutritional stress. Spo0A may act in concert with spo0H (a sigma factor) to control the expression of some genes that are critical to the sporulation process.</text>
</comment>
<protein>
    <recommendedName>
        <fullName evidence="1">Stage 0 sporulation protein A homolog</fullName>
        <ecNumber evidence="4">3.1.1.61</ecNumber>
    </recommendedName>
</protein>
<dbReference type="PANTHER" id="PTHR42872">
    <property type="entry name" value="PROTEIN-GLUTAMATE METHYLESTERASE/PROTEIN-GLUTAMINE GLUTAMINASE"/>
    <property type="match status" value="1"/>
</dbReference>
<dbReference type="Gene3D" id="3.40.50.2300">
    <property type="match status" value="1"/>
</dbReference>
<evidence type="ECO:0000256" key="1">
    <source>
        <dbReference type="ARBA" id="ARBA00018672"/>
    </source>
</evidence>
<dbReference type="CDD" id="cd17541">
    <property type="entry name" value="REC_CheB-like"/>
    <property type="match status" value="1"/>
</dbReference>
<dbReference type="SMART" id="SM00448">
    <property type="entry name" value="REC"/>
    <property type="match status" value="1"/>
</dbReference>
<evidence type="ECO:0000259" key="9">
    <source>
        <dbReference type="PROSITE" id="PS50122"/>
    </source>
</evidence>
<reference evidence="10 11" key="1">
    <citation type="submission" date="2020-08" db="EMBL/GenBank/DDBJ databases">
        <authorList>
            <person name="Liu C."/>
            <person name="Sun Q."/>
        </authorList>
    </citation>
    <scope>NUCLEOTIDE SEQUENCE [LARGE SCALE GENOMIC DNA]</scope>
    <source>
        <strain evidence="10 11">NSJ-4</strain>
    </source>
</reference>
<dbReference type="PROSITE" id="PS50122">
    <property type="entry name" value="CHEB"/>
    <property type="match status" value="1"/>
</dbReference>
<feature type="modified residue" description="4-aspartylphosphate" evidence="7">
    <location>
        <position position="59"/>
    </location>
</feature>